<reference evidence="1 2" key="1">
    <citation type="journal article" date="2015" name="Nature">
        <title>rRNA introns, odd ribosomes, and small enigmatic genomes across a large radiation of phyla.</title>
        <authorList>
            <person name="Brown C.T."/>
            <person name="Hug L.A."/>
            <person name="Thomas B.C."/>
            <person name="Sharon I."/>
            <person name="Castelle C.J."/>
            <person name="Singh A."/>
            <person name="Wilkins M.J."/>
            <person name="Williams K.H."/>
            <person name="Banfield J.F."/>
        </authorList>
    </citation>
    <scope>NUCLEOTIDE SEQUENCE [LARGE SCALE GENOMIC DNA]</scope>
</reference>
<evidence type="ECO:0000313" key="1">
    <source>
        <dbReference type="EMBL" id="KKT81610.1"/>
    </source>
</evidence>
<sequence length="98" mass="11514">MPYDTNTSFKGRPIRIQAHALKRFRERAKGLKRPKGLSKQAFWLNMLQSSLWRSDGESIDSPSRYQLLDPCLNLRFIIKVSRAEALVVTVLRSEWDWH</sequence>
<protein>
    <submittedName>
        <fullName evidence="1">Uncharacterized protein</fullName>
    </submittedName>
</protein>
<organism evidence="1 2">
    <name type="scientific">Candidatus Yanofskybacteria bacterium GW2011_GWA2_44_9</name>
    <dbReference type="NCBI Taxonomy" id="1619025"/>
    <lineage>
        <taxon>Bacteria</taxon>
        <taxon>Candidatus Yanofskyibacteriota</taxon>
    </lineage>
</organism>
<comment type="caution">
    <text evidence="1">The sequence shown here is derived from an EMBL/GenBank/DDBJ whole genome shotgun (WGS) entry which is preliminary data.</text>
</comment>
<evidence type="ECO:0000313" key="2">
    <source>
        <dbReference type="Proteomes" id="UP000034032"/>
    </source>
</evidence>
<gene>
    <name evidence="1" type="ORF">UW79_C0016G0002</name>
</gene>
<dbReference type="AlphaFoldDB" id="A0A0G1KDI7"/>
<name>A0A0G1KDI7_9BACT</name>
<proteinExistence type="predicted"/>
<accession>A0A0G1KDI7</accession>
<dbReference type="Proteomes" id="UP000034032">
    <property type="component" value="Unassembled WGS sequence"/>
</dbReference>
<dbReference type="EMBL" id="LCJR01000016">
    <property type="protein sequence ID" value="KKT81610.1"/>
    <property type="molecule type" value="Genomic_DNA"/>
</dbReference>